<dbReference type="Proteomes" id="UP001596106">
    <property type="component" value="Unassembled WGS sequence"/>
</dbReference>
<feature type="compositionally biased region" description="Polar residues" evidence="1">
    <location>
        <begin position="28"/>
        <end position="51"/>
    </location>
</feature>
<gene>
    <name evidence="2" type="ORF">ACFPMF_15340</name>
</gene>
<accession>A0ABW0IB31</accession>
<proteinExistence type="predicted"/>
<sequence length="352" mass="39487">MDSSSDGVLLLTLKLFVKMLTGQNYTREGASTTQTPHFEPSVQNQAEPSTQQDERREHSLGEPGIAHPRRYIATEAARPDKGLALKARLEKIHRHFLTSELMMLGSEAERWHYRNLFGAFEHVIDQAIKQQLPPENHLDCKPNKFAKEIAEWEGKILKLADELFAKCDAGAWIESLNDVLQGWIDQVDFKASNRYDNATALNITELVTFLAKLNDAVQIRDTFLDKSDRGAGYQAEGIQPSNTVLVPPPPAIAPPVNSGLRSSLSERIGELQAERQGLITDFLDTDSAGGWIQTLRDVIGRWVFGSEDDTEPYRMNTTYRMIYLMTFVAQLGETEQAIKQLAERMEGGQNNG</sequence>
<evidence type="ECO:0000313" key="2">
    <source>
        <dbReference type="EMBL" id="MFC5410696.1"/>
    </source>
</evidence>
<dbReference type="EMBL" id="JBHSMA010000004">
    <property type="protein sequence ID" value="MFC5410696.1"/>
    <property type="molecule type" value="Genomic_DNA"/>
</dbReference>
<reference evidence="3" key="1">
    <citation type="journal article" date="2019" name="Int. J. Syst. Evol. Microbiol.">
        <title>The Global Catalogue of Microorganisms (GCM) 10K type strain sequencing project: providing services to taxonomists for standard genome sequencing and annotation.</title>
        <authorList>
            <consortium name="The Broad Institute Genomics Platform"/>
            <consortium name="The Broad Institute Genome Sequencing Center for Infectious Disease"/>
            <person name="Wu L."/>
            <person name="Ma J."/>
        </authorList>
    </citation>
    <scope>NUCLEOTIDE SEQUENCE [LARGE SCALE GENOMIC DNA]</scope>
    <source>
        <strain evidence="3">CCUG 55250</strain>
    </source>
</reference>
<organism evidence="2 3">
    <name type="scientific">Larkinella bovis</name>
    <dbReference type="NCBI Taxonomy" id="683041"/>
    <lineage>
        <taxon>Bacteria</taxon>
        <taxon>Pseudomonadati</taxon>
        <taxon>Bacteroidota</taxon>
        <taxon>Cytophagia</taxon>
        <taxon>Cytophagales</taxon>
        <taxon>Spirosomataceae</taxon>
        <taxon>Larkinella</taxon>
    </lineage>
</organism>
<feature type="region of interest" description="Disordered" evidence="1">
    <location>
        <begin position="28"/>
        <end position="68"/>
    </location>
</feature>
<keyword evidence="3" id="KW-1185">Reference proteome</keyword>
<name>A0ABW0IB31_9BACT</name>
<evidence type="ECO:0000313" key="3">
    <source>
        <dbReference type="Proteomes" id="UP001596106"/>
    </source>
</evidence>
<protein>
    <submittedName>
        <fullName evidence="2">Uncharacterized protein</fullName>
    </submittedName>
</protein>
<evidence type="ECO:0000256" key="1">
    <source>
        <dbReference type="SAM" id="MobiDB-lite"/>
    </source>
</evidence>
<comment type="caution">
    <text evidence="2">The sequence shown here is derived from an EMBL/GenBank/DDBJ whole genome shotgun (WGS) entry which is preliminary data.</text>
</comment>
<dbReference type="RefSeq" id="WP_379846612.1">
    <property type="nucleotide sequence ID" value="NZ_JBHSMA010000004.1"/>
</dbReference>